<dbReference type="Proteomes" id="UP000005801">
    <property type="component" value="Unassembled WGS sequence"/>
</dbReference>
<comment type="caution">
    <text evidence="2">The sequence shown here is derived from an EMBL/GenBank/DDBJ whole genome shotgun (WGS) entry which is preliminary data.</text>
</comment>
<dbReference type="Gene3D" id="3.40.30.10">
    <property type="entry name" value="Glutaredoxin"/>
    <property type="match status" value="1"/>
</dbReference>
<dbReference type="PANTHER" id="PTHR13887:SF41">
    <property type="entry name" value="THIOREDOXIN SUPERFAMILY PROTEIN"/>
    <property type="match status" value="1"/>
</dbReference>
<sequence>MVAMPDEPVIMFSDYACPWCYLGRARLSRAIAEGGSEAARGRTTKLLPFPLSPDTPTTPGGRDIVAHLRARGLDVEAAMARLAPMMAAEGLEYPAALEGRRQFNTSRAQELALWAEATGTPEQLDALHDRLFRAYQVENLDVHDLGVLAQIAAEAGLDADAARAALEAGEFITAREQAWRVAMQAGVRSVPTYVSEGRGVVGAQPVEVLRELLEGQP</sequence>
<organism evidence="2 3">
    <name type="scientific">Plesiocystis pacifica SIR-1</name>
    <dbReference type="NCBI Taxonomy" id="391625"/>
    <lineage>
        <taxon>Bacteria</taxon>
        <taxon>Pseudomonadati</taxon>
        <taxon>Myxococcota</taxon>
        <taxon>Polyangia</taxon>
        <taxon>Nannocystales</taxon>
        <taxon>Nannocystaceae</taxon>
        <taxon>Plesiocystis</taxon>
    </lineage>
</organism>
<feature type="domain" description="DSBA-like thioredoxin" evidence="1">
    <location>
        <begin position="9"/>
        <end position="213"/>
    </location>
</feature>
<dbReference type="STRING" id="391625.PPSIR1_05248"/>
<dbReference type="Pfam" id="PF01323">
    <property type="entry name" value="DSBA"/>
    <property type="match status" value="1"/>
</dbReference>
<dbReference type="eggNOG" id="COG2761">
    <property type="taxonomic scope" value="Bacteria"/>
</dbReference>
<evidence type="ECO:0000313" key="3">
    <source>
        <dbReference type="Proteomes" id="UP000005801"/>
    </source>
</evidence>
<accession>A6FX22</accession>
<evidence type="ECO:0000313" key="2">
    <source>
        <dbReference type="EMBL" id="EDM81846.1"/>
    </source>
</evidence>
<proteinExistence type="predicted"/>
<dbReference type="InterPro" id="IPR036249">
    <property type="entry name" value="Thioredoxin-like_sf"/>
</dbReference>
<reference evidence="2 3" key="1">
    <citation type="submission" date="2007-06" db="EMBL/GenBank/DDBJ databases">
        <authorList>
            <person name="Shimkets L."/>
            <person name="Ferriera S."/>
            <person name="Johnson J."/>
            <person name="Kravitz S."/>
            <person name="Beeson K."/>
            <person name="Sutton G."/>
            <person name="Rogers Y.-H."/>
            <person name="Friedman R."/>
            <person name="Frazier M."/>
            <person name="Venter J.C."/>
        </authorList>
    </citation>
    <scope>NUCLEOTIDE SEQUENCE [LARGE SCALE GENOMIC DNA]</scope>
    <source>
        <strain evidence="2 3">SIR-1</strain>
    </source>
</reference>
<dbReference type="InterPro" id="IPR001853">
    <property type="entry name" value="DSBA-like_thioredoxin_dom"/>
</dbReference>
<dbReference type="EMBL" id="ABCS01000001">
    <property type="protein sequence ID" value="EDM81846.1"/>
    <property type="molecule type" value="Genomic_DNA"/>
</dbReference>
<evidence type="ECO:0000259" key="1">
    <source>
        <dbReference type="Pfam" id="PF01323"/>
    </source>
</evidence>
<name>A6FX22_9BACT</name>
<keyword evidence="3" id="KW-1185">Reference proteome</keyword>
<dbReference type="PANTHER" id="PTHR13887">
    <property type="entry name" value="GLUTATHIONE S-TRANSFERASE KAPPA"/>
    <property type="match status" value="1"/>
</dbReference>
<dbReference type="AlphaFoldDB" id="A6FX22"/>
<protein>
    <submittedName>
        <fullName evidence="2">DSBA oxidoreductase</fullName>
    </submittedName>
</protein>
<dbReference type="SUPFAM" id="SSF52833">
    <property type="entry name" value="Thioredoxin-like"/>
    <property type="match status" value="1"/>
</dbReference>
<dbReference type="GO" id="GO:0016491">
    <property type="term" value="F:oxidoreductase activity"/>
    <property type="evidence" value="ECO:0007669"/>
    <property type="project" value="InterPro"/>
</dbReference>
<gene>
    <name evidence="2" type="ORF">PPSIR1_05248</name>
</gene>